<dbReference type="GeneID" id="85393415"/>
<dbReference type="Proteomes" id="UP001244207">
    <property type="component" value="Unassembled WGS sequence"/>
</dbReference>
<sequence>MPSQKQKRKKLFAHFVVPRRRLSVPGSPVRPQRHNGHQSAQFTRTALTLMLILPPHPHTSSSHLMTTAYSLILVNDLLSRQCTCHDAVVRNVSRLAIETQDNQKHQRTELQFGRRPPKNTAPMPNVLFSPCQAIILNLASLASSAMPRSRAKMLAKNALQVYVTLISVSPFQIQASICILAQVSQAFHFFYRLPMLEPMSSMGLARSRFSGCSLRLCIRLMDT</sequence>
<reference evidence="1" key="1">
    <citation type="submission" date="2021-12" db="EMBL/GenBank/DDBJ databases">
        <title>Comparative genomics, transcriptomics and evolutionary studies reveal genomic signatures of adaptation to plant cell wall in hemibiotrophic fungi.</title>
        <authorList>
            <consortium name="DOE Joint Genome Institute"/>
            <person name="Baroncelli R."/>
            <person name="Diaz J.F."/>
            <person name="Benocci T."/>
            <person name="Peng M."/>
            <person name="Battaglia E."/>
            <person name="Haridas S."/>
            <person name="Andreopoulos W."/>
            <person name="Labutti K."/>
            <person name="Pangilinan J."/>
            <person name="Floch G.L."/>
            <person name="Makela M.R."/>
            <person name="Henrissat B."/>
            <person name="Grigoriev I.V."/>
            <person name="Crouch J.A."/>
            <person name="De Vries R.P."/>
            <person name="Sukno S.A."/>
            <person name="Thon M.R."/>
        </authorList>
    </citation>
    <scope>NUCLEOTIDE SEQUENCE</scope>
    <source>
        <strain evidence="1">CBS 112980</strain>
    </source>
</reference>
<evidence type="ECO:0000313" key="1">
    <source>
        <dbReference type="EMBL" id="KAK1710054.1"/>
    </source>
</evidence>
<evidence type="ECO:0000313" key="2">
    <source>
        <dbReference type="Proteomes" id="UP001244207"/>
    </source>
</evidence>
<name>A0AAD8XCF9_GLOAC</name>
<keyword evidence="2" id="KW-1185">Reference proteome</keyword>
<dbReference type="RefSeq" id="XP_060358750.1">
    <property type="nucleotide sequence ID" value="XM_060509516.1"/>
</dbReference>
<proteinExistence type="predicted"/>
<organism evidence="1 2">
    <name type="scientific">Glomerella acutata</name>
    <name type="common">Colletotrichum acutatum</name>
    <dbReference type="NCBI Taxonomy" id="27357"/>
    <lineage>
        <taxon>Eukaryota</taxon>
        <taxon>Fungi</taxon>
        <taxon>Dikarya</taxon>
        <taxon>Ascomycota</taxon>
        <taxon>Pezizomycotina</taxon>
        <taxon>Sordariomycetes</taxon>
        <taxon>Hypocreomycetidae</taxon>
        <taxon>Glomerellales</taxon>
        <taxon>Glomerellaceae</taxon>
        <taxon>Colletotrichum</taxon>
        <taxon>Colletotrichum acutatum species complex</taxon>
    </lineage>
</organism>
<dbReference type="EMBL" id="JAHMHS010000174">
    <property type="protein sequence ID" value="KAK1710054.1"/>
    <property type="molecule type" value="Genomic_DNA"/>
</dbReference>
<gene>
    <name evidence="1" type="ORF">BDZ83DRAFT_640743</name>
</gene>
<accession>A0AAD8XCF9</accession>
<protein>
    <submittedName>
        <fullName evidence="1">Uncharacterized protein</fullName>
    </submittedName>
</protein>
<comment type="caution">
    <text evidence="1">The sequence shown here is derived from an EMBL/GenBank/DDBJ whole genome shotgun (WGS) entry which is preliminary data.</text>
</comment>
<dbReference type="AlphaFoldDB" id="A0AAD8XCF9"/>